<evidence type="ECO:0000256" key="2">
    <source>
        <dbReference type="SAM" id="Phobius"/>
    </source>
</evidence>
<feature type="compositionally biased region" description="Polar residues" evidence="1">
    <location>
        <begin position="72"/>
        <end position="90"/>
    </location>
</feature>
<keyword evidence="4" id="KW-1185">Reference proteome</keyword>
<keyword evidence="2" id="KW-0812">Transmembrane</keyword>
<dbReference type="Proteomes" id="UP000299102">
    <property type="component" value="Unassembled WGS sequence"/>
</dbReference>
<reference evidence="3 4" key="1">
    <citation type="journal article" date="2019" name="Commun. Biol.">
        <title>The bagworm genome reveals a unique fibroin gene that provides high tensile strength.</title>
        <authorList>
            <person name="Kono N."/>
            <person name="Nakamura H."/>
            <person name="Ohtoshi R."/>
            <person name="Tomita M."/>
            <person name="Numata K."/>
            <person name="Arakawa K."/>
        </authorList>
    </citation>
    <scope>NUCLEOTIDE SEQUENCE [LARGE SCALE GENOMIC DNA]</scope>
</reference>
<gene>
    <name evidence="3" type="ORF">EVAR_81224_1</name>
</gene>
<protein>
    <submittedName>
        <fullName evidence="3">Uncharacterized protein</fullName>
    </submittedName>
</protein>
<accession>A0A4C1V2A7</accession>
<organism evidence="3 4">
    <name type="scientific">Eumeta variegata</name>
    <name type="common">Bagworm moth</name>
    <name type="synonym">Eumeta japonica</name>
    <dbReference type="NCBI Taxonomy" id="151549"/>
    <lineage>
        <taxon>Eukaryota</taxon>
        <taxon>Metazoa</taxon>
        <taxon>Ecdysozoa</taxon>
        <taxon>Arthropoda</taxon>
        <taxon>Hexapoda</taxon>
        <taxon>Insecta</taxon>
        <taxon>Pterygota</taxon>
        <taxon>Neoptera</taxon>
        <taxon>Endopterygota</taxon>
        <taxon>Lepidoptera</taxon>
        <taxon>Glossata</taxon>
        <taxon>Ditrysia</taxon>
        <taxon>Tineoidea</taxon>
        <taxon>Psychidae</taxon>
        <taxon>Oiketicinae</taxon>
        <taxon>Eumeta</taxon>
    </lineage>
</organism>
<sequence length="113" mass="12736">MCFAYVVLDFYKFVIRIFTADWDNWLHRMIRYKTVPLALAVIIVAYGIAEICISQIKSTDELKAAVAYTPDVESSSNGPTTNAAELDNQNGDSVKIMTNYDRFVEISSDAEIQ</sequence>
<proteinExistence type="predicted"/>
<dbReference type="AlphaFoldDB" id="A0A4C1V2A7"/>
<evidence type="ECO:0000313" key="3">
    <source>
        <dbReference type="EMBL" id="GBP32417.1"/>
    </source>
</evidence>
<keyword evidence="2" id="KW-1133">Transmembrane helix</keyword>
<evidence type="ECO:0000313" key="4">
    <source>
        <dbReference type="Proteomes" id="UP000299102"/>
    </source>
</evidence>
<feature type="transmembrane region" description="Helical" evidence="2">
    <location>
        <begin position="35"/>
        <end position="53"/>
    </location>
</feature>
<name>A0A4C1V2A7_EUMVA</name>
<feature type="region of interest" description="Disordered" evidence="1">
    <location>
        <begin position="71"/>
        <end position="90"/>
    </location>
</feature>
<comment type="caution">
    <text evidence="3">The sequence shown here is derived from an EMBL/GenBank/DDBJ whole genome shotgun (WGS) entry which is preliminary data.</text>
</comment>
<keyword evidence="2" id="KW-0472">Membrane</keyword>
<evidence type="ECO:0000256" key="1">
    <source>
        <dbReference type="SAM" id="MobiDB-lite"/>
    </source>
</evidence>
<dbReference type="EMBL" id="BGZK01000259">
    <property type="protein sequence ID" value="GBP32417.1"/>
    <property type="molecule type" value="Genomic_DNA"/>
</dbReference>